<sequence>MAICPRRVCANNKSQIEGLCSTPPPKVIVKNNFPEVSLLGCKVTTGPLVMVNKCHCIRKLKNVYYSTITVLVSLDVKQVIQQLILVELVVFTEMWEHVIVTIVLLMFPLSVTALPRLPDVKTDIIVPSSKGMRSL</sequence>
<accession>A0ABN8N2X7</accession>
<keyword evidence="1" id="KW-0812">Transmembrane</keyword>
<dbReference type="EMBL" id="CALNXI010000713">
    <property type="protein sequence ID" value="CAH3038890.1"/>
    <property type="molecule type" value="Genomic_DNA"/>
</dbReference>
<evidence type="ECO:0000313" key="2">
    <source>
        <dbReference type="EMBL" id="CAH3038890.1"/>
    </source>
</evidence>
<organism evidence="2 3">
    <name type="scientific">Porites evermanni</name>
    <dbReference type="NCBI Taxonomy" id="104178"/>
    <lineage>
        <taxon>Eukaryota</taxon>
        <taxon>Metazoa</taxon>
        <taxon>Cnidaria</taxon>
        <taxon>Anthozoa</taxon>
        <taxon>Hexacorallia</taxon>
        <taxon>Scleractinia</taxon>
        <taxon>Fungiina</taxon>
        <taxon>Poritidae</taxon>
        <taxon>Porites</taxon>
    </lineage>
</organism>
<keyword evidence="1" id="KW-1133">Transmembrane helix</keyword>
<keyword evidence="1" id="KW-0472">Membrane</keyword>
<proteinExistence type="predicted"/>
<comment type="caution">
    <text evidence="2">The sequence shown here is derived from an EMBL/GenBank/DDBJ whole genome shotgun (WGS) entry which is preliminary data.</text>
</comment>
<evidence type="ECO:0000313" key="3">
    <source>
        <dbReference type="Proteomes" id="UP001159427"/>
    </source>
</evidence>
<gene>
    <name evidence="2" type="ORF">PEVE_00039901</name>
</gene>
<protein>
    <submittedName>
        <fullName evidence="2">Uncharacterized protein</fullName>
    </submittedName>
</protein>
<name>A0ABN8N2X7_9CNID</name>
<reference evidence="2 3" key="1">
    <citation type="submission" date="2022-05" db="EMBL/GenBank/DDBJ databases">
        <authorList>
            <consortium name="Genoscope - CEA"/>
            <person name="William W."/>
        </authorList>
    </citation>
    <scope>NUCLEOTIDE SEQUENCE [LARGE SCALE GENOMIC DNA]</scope>
</reference>
<feature type="transmembrane region" description="Helical" evidence="1">
    <location>
        <begin position="94"/>
        <end position="114"/>
    </location>
</feature>
<keyword evidence="3" id="KW-1185">Reference proteome</keyword>
<dbReference type="Proteomes" id="UP001159427">
    <property type="component" value="Unassembled WGS sequence"/>
</dbReference>
<evidence type="ECO:0000256" key="1">
    <source>
        <dbReference type="SAM" id="Phobius"/>
    </source>
</evidence>